<dbReference type="PROSITE" id="PS00912">
    <property type="entry name" value="DHODEHASE_2"/>
    <property type="match status" value="1"/>
</dbReference>
<feature type="binding site" evidence="11">
    <location>
        <begin position="292"/>
        <end position="293"/>
    </location>
    <ligand>
        <name>FMN</name>
        <dbReference type="ChEBI" id="CHEBI:58210"/>
    </ligand>
</feature>
<dbReference type="GO" id="GO:0005737">
    <property type="term" value="C:cytoplasm"/>
    <property type="evidence" value="ECO:0007669"/>
    <property type="project" value="UniProtKB-SubCell"/>
</dbReference>
<comment type="subcellular location">
    <subcellularLocation>
        <location evidence="1 11">Cytoplasm</location>
    </subcellularLocation>
</comment>
<dbReference type="AlphaFoldDB" id="A0A7C2XN46"/>
<proteinExistence type="inferred from homology"/>
<dbReference type="HAMAP" id="MF_00224">
    <property type="entry name" value="DHO_dh_type1"/>
    <property type="match status" value="1"/>
</dbReference>
<comment type="caution">
    <text evidence="14">The sequence shown here is derived from an EMBL/GenBank/DDBJ whole genome shotgun (WGS) entry which is preliminary data.</text>
</comment>
<feature type="binding site" evidence="11">
    <location>
        <begin position="96"/>
        <end position="100"/>
    </location>
    <ligand>
        <name>substrate</name>
    </ligand>
</feature>
<feature type="binding site" evidence="11">
    <location>
        <position position="154"/>
    </location>
    <ligand>
        <name>FMN</name>
        <dbReference type="ChEBI" id="CHEBI:58210"/>
    </ligand>
</feature>
<evidence type="ECO:0000256" key="1">
    <source>
        <dbReference type="ARBA" id="ARBA00004496"/>
    </source>
</evidence>
<dbReference type="GO" id="GO:0004152">
    <property type="term" value="F:dihydroorotate dehydrogenase activity"/>
    <property type="evidence" value="ECO:0007669"/>
    <property type="project" value="UniProtKB-UniRule"/>
</dbReference>
<dbReference type="GO" id="GO:0006207">
    <property type="term" value="P:'de novo' pyrimidine nucleobase biosynthetic process"/>
    <property type="evidence" value="ECO:0007669"/>
    <property type="project" value="InterPro"/>
</dbReference>
<name>A0A7C2XN46_9BACT</name>
<evidence type="ECO:0000256" key="6">
    <source>
        <dbReference type="ARBA" id="ARBA00022630"/>
    </source>
</evidence>
<keyword evidence="6 11" id="KW-0285">Flavoprotein</keyword>
<dbReference type="NCBIfam" id="NF005574">
    <property type="entry name" value="PRK07259.1"/>
    <property type="match status" value="1"/>
</dbReference>
<feature type="compositionally biased region" description="Polar residues" evidence="12">
    <location>
        <begin position="1"/>
        <end position="16"/>
    </location>
</feature>
<dbReference type="Pfam" id="PF01180">
    <property type="entry name" value="DHO_dh"/>
    <property type="match status" value="1"/>
</dbReference>
<dbReference type="EMBL" id="DSDS01000009">
    <property type="protein sequence ID" value="HET97173.1"/>
    <property type="molecule type" value="Genomic_DNA"/>
</dbReference>
<dbReference type="PANTHER" id="PTHR48109">
    <property type="entry name" value="DIHYDROOROTATE DEHYDROGENASE (QUINONE), MITOCHONDRIAL-RELATED"/>
    <property type="match status" value="1"/>
</dbReference>
<comment type="cofactor">
    <cofactor evidence="11">
        <name>FMN</name>
        <dbReference type="ChEBI" id="CHEBI:58210"/>
    </cofactor>
    <text evidence="11">Binds 1 FMN per subunit.</text>
</comment>
<evidence type="ECO:0000256" key="8">
    <source>
        <dbReference type="ARBA" id="ARBA00022975"/>
    </source>
</evidence>
<feature type="binding site" evidence="11">
    <location>
        <begin position="219"/>
        <end position="220"/>
    </location>
    <ligand>
        <name>substrate</name>
    </ligand>
</feature>
<feature type="binding site" evidence="11">
    <location>
        <position position="154"/>
    </location>
    <ligand>
        <name>substrate</name>
    </ligand>
</feature>
<dbReference type="InterPro" id="IPR005720">
    <property type="entry name" value="Dihydroorotate_DH_cat"/>
</dbReference>
<dbReference type="EC" id="1.3.-.-" evidence="11"/>
<feature type="binding site" evidence="11">
    <location>
        <position position="244"/>
    </location>
    <ligand>
        <name>FMN</name>
        <dbReference type="ChEBI" id="CHEBI:58210"/>
    </ligand>
</feature>
<dbReference type="PIRSF" id="PIRSF000164">
    <property type="entry name" value="DHO_oxidase"/>
    <property type="match status" value="1"/>
</dbReference>
<feature type="active site" description="Nucleophile" evidence="11">
    <location>
        <position position="157"/>
    </location>
</feature>
<dbReference type="InterPro" id="IPR001295">
    <property type="entry name" value="Dihydroorotate_DH_CS"/>
</dbReference>
<dbReference type="Gene3D" id="3.20.20.70">
    <property type="entry name" value="Aldolase class I"/>
    <property type="match status" value="1"/>
</dbReference>
<comment type="pathway">
    <text evidence="2 11">Pyrimidine metabolism; UMP biosynthesis via de novo pathway.</text>
</comment>
<feature type="binding site" evidence="11">
    <location>
        <begin position="270"/>
        <end position="271"/>
    </location>
    <ligand>
        <name>FMN</name>
        <dbReference type="ChEBI" id="CHEBI:58210"/>
    </ligand>
</feature>
<dbReference type="FunFam" id="3.20.20.70:FF:000027">
    <property type="entry name" value="Dihydropyrimidine dehydrogenase [NADP(+)]"/>
    <property type="match status" value="1"/>
</dbReference>
<evidence type="ECO:0000259" key="13">
    <source>
        <dbReference type="Pfam" id="PF01180"/>
    </source>
</evidence>
<dbReference type="UniPathway" id="UPA00070"/>
<feature type="binding site" evidence="11">
    <location>
        <position position="72"/>
    </location>
    <ligand>
        <name>substrate</name>
    </ligand>
</feature>
<reference evidence="14" key="1">
    <citation type="journal article" date="2020" name="mSystems">
        <title>Genome- and Community-Level Interaction Insights into Carbon Utilization and Element Cycling Functions of Hydrothermarchaeota in Hydrothermal Sediment.</title>
        <authorList>
            <person name="Zhou Z."/>
            <person name="Liu Y."/>
            <person name="Xu W."/>
            <person name="Pan J."/>
            <person name="Luo Z.H."/>
            <person name="Li M."/>
        </authorList>
    </citation>
    <scope>NUCLEOTIDE SEQUENCE [LARGE SCALE GENOMIC DNA]</scope>
    <source>
        <strain evidence="14">SpSt-1224</strain>
    </source>
</reference>
<evidence type="ECO:0000313" key="14">
    <source>
        <dbReference type="EMBL" id="HET97173.1"/>
    </source>
</evidence>
<keyword evidence="7 11" id="KW-0288">FMN</keyword>
<feature type="domain" description="Dihydroorotate dehydrogenase catalytic" evidence="13">
    <location>
        <begin position="31"/>
        <end position="313"/>
    </location>
</feature>
<evidence type="ECO:0000256" key="4">
    <source>
        <dbReference type="ARBA" id="ARBA00011669"/>
    </source>
</evidence>
<dbReference type="InterPro" id="IPR049622">
    <property type="entry name" value="Dihydroorotate_DH_I"/>
</dbReference>
<feature type="binding site" evidence="11">
    <location>
        <begin position="72"/>
        <end position="73"/>
    </location>
    <ligand>
        <name>FMN</name>
        <dbReference type="ChEBI" id="CHEBI:58210"/>
    </ligand>
</feature>
<dbReference type="InterPro" id="IPR012135">
    <property type="entry name" value="Dihydroorotate_DH_1_2"/>
</dbReference>
<feature type="binding site" evidence="11">
    <location>
        <position position="192"/>
    </location>
    <ligand>
        <name>FMN</name>
        <dbReference type="ChEBI" id="CHEBI:58210"/>
    </ligand>
</feature>
<evidence type="ECO:0000256" key="10">
    <source>
        <dbReference type="ARBA" id="ARBA00023027"/>
    </source>
</evidence>
<keyword evidence="8 11" id="KW-0665">Pyrimidine biosynthesis</keyword>
<evidence type="ECO:0000256" key="12">
    <source>
        <dbReference type="SAM" id="MobiDB-lite"/>
    </source>
</evidence>
<dbReference type="Proteomes" id="UP000885986">
    <property type="component" value="Unassembled WGS sequence"/>
</dbReference>
<dbReference type="InterPro" id="IPR013785">
    <property type="entry name" value="Aldolase_TIM"/>
</dbReference>
<comment type="catalytic activity">
    <reaction evidence="11">
        <text>(S)-dihydroorotate + A = orotate + AH2</text>
        <dbReference type="Rhea" id="RHEA:18073"/>
        <dbReference type="ChEBI" id="CHEBI:13193"/>
        <dbReference type="ChEBI" id="CHEBI:17499"/>
        <dbReference type="ChEBI" id="CHEBI:30839"/>
        <dbReference type="ChEBI" id="CHEBI:30864"/>
    </reaction>
</comment>
<evidence type="ECO:0000256" key="11">
    <source>
        <dbReference type="HAMAP-Rule" id="MF_00224"/>
    </source>
</evidence>
<evidence type="ECO:0000256" key="7">
    <source>
        <dbReference type="ARBA" id="ARBA00022643"/>
    </source>
</evidence>
<dbReference type="InterPro" id="IPR050074">
    <property type="entry name" value="DHO_dehydrogenase"/>
</dbReference>
<feature type="binding site" evidence="11">
    <location>
        <position position="48"/>
    </location>
    <ligand>
        <name>FMN</name>
        <dbReference type="ChEBI" id="CHEBI:58210"/>
    </ligand>
</feature>
<organism evidence="14">
    <name type="scientific">Desulfurivibrio alkaliphilus</name>
    <dbReference type="NCBI Taxonomy" id="427923"/>
    <lineage>
        <taxon>Bacteria</taxon>
        <taxon>Pseudomonadati</taxon>
        <taxon>Thermodesulfobacteriota</taxon>
        <taxon>Desulfobulbia</taxon>
        <taxon>Desulfobulbales</taxon>
        <taxon>Desulfobulbaceae</taxon>
        <taxon>Desulfurivibrio</taxon>
    </lineage>
</organism>
<dbReference type="NCBIfam" id="TIGR01037">
    <property type="entry name" value="pyrD_sub1_fam"/>
    <property type="match status" value="1"/>
</dbReference>
<feature type="binding site" evidence="11">
    <location>
        <position position="126"/>
    </location>
    <ligand>
        <name>FMN</name>
        <dbReference type="ChEBI" id="CHEBI:58210"/>
    </ligand>
</feature>
<keyword evidence="10" id="KW-0520">NAD</keyword>
<accession>A0A7C2XN46</accession>
<gene>
    <name evidence="11" type="primary">pyrD</name>
    <name evidence="14" type="ORF">ENN98_00420</name>
</gene>
<evidence type="ECO:0000256" key="2">
    <source>
        <dbReference type="ARBA" id="ARBA00004725"/>
    </source>
</evidence>
<dbReference type="PANTHER" id="PTHR48109:SF1">
    <property type="entry name" value="DIHYDROOROTATE DEHYDROGENASE (FUMARATE)"/>
    <property type="match status" value="1"/>
</dbReference>
<comment type="function">
    <text evidence="11">Catalyzes the conversion of dihydroorotate to orotate.</text>
</comment>
<comment type="similarity">
    <text evidence="3 11">Belongs to the dihydroorotate dehydrogenase family. Type 1 subfamily.</text>
</comment>
<dbReference type="PROSITE" id="PS00911">
    <property type="entry name" value="DHODEHASE_1"/>
    <property type="match status" value="1"/>
</dbReference>
<keyword evidence="9 11" id="KW-0560">Oxidoreductase</keyword>
<protein>
    <recommendedName>
        <fullName evidence="11">Dihydroorotate dehydrogenase</fullName>
        <shortName evidence="11">DHOD</shortName>
        <shortName evidence="11">DHODase</shortName>
        <shortName evidence="11">DHOdehase</shortName>
        <ecNumber evidence="11">1.3.-.-</ecNumber>
    </recommendedName>
</protein>
<feature type="region of interest" description="Disordered" evidence="12">
    <location>
        <begin position="1"/>
        <end position="23"/>
    </location>
</feature>
<dbReference type="CDD" id="cd04740">
    <property type="entry name" value="DHOD_1B_like"/>
    <property type="match status" value="1"/>
</dbReference>
<keyword evidence="5 11" id="KW-0963">Cytoplasm</keyword>
<dbReference type="InterPro" id="IPR024920">
    <property type="entry name" value="Dihydroorotate_DH_1"/>
</dbReference>
<dbReference type="InterPro" id="IPR033888">
    <property type="entry name" value="DHOD_1B"/>
</dbReference>
<dbReference type="GO" id="GO:0044205">
    <property type="term" value="P:'de novo' UMP biosynthetic process"/>
    <property type="evidence" value="ECO:0007669"/>
    <property type="project" value="UniProtKB-UniRule"/>
</dbReference>
<comment type="subunit">
    <text evidence="4">Heterotetramer of 2 PyrK and 2 PyrD type B subunits.</text>
</comment>
<dbReference type="SUPFAM" id="SSF51395">
    <property type="entry name" value="FMN-linked oxidoreductases"/>
    <property type="match status" value="1"/>
</dbReference>
<feature type="binding site" evidence="11">
    <location>
        <position position="218"/>
    </location>
    <ligand>
        <name>FMN</name>
        <dbReference type="ChEBI" id="CHEBI:58210"/>
    </ligand>
</feature>
<sequence length="331" mass="34305">MAASTKVNSSTNSDPQVTVERISPADGQPDLAVRIGSLRLSNPVMTASGTFGYGAEFYPFVNLHQLGAVVVKGISLEPRAGNPPPRIVETPCGMLNAIGLENVGVEQFLDRKLPWLQGAGATVVVNILGNSIEEYGRLAARLDQAEGIAALEVNISCPNVKQGGVAFGTDPAMAAAVTTTVRQATSLPLIVKLSPNVGDIGAMARAIEESGADAVSLINTLLGMAIDLRSRRPKLANVVGGLSGPAIKPVALRMVWQVANCVKIPVIGVGGITNAVDALEFIVAGATAVQIGTANFINPGASQEIVRGIEDYLRAQRLESVAALRGSLILS</sequence>
<evidence type="ECO:0000256" key="5">
    <source>
        <dbReference type="ARBA" id="ARBA00022490"/>
    </source>
</evidence>
<evidence type="ECO:0000256" key="9">
    <source>
        <dbReference type="ARBA" id="ARBA00023002"/>
    </source>
</evidence>
<evidence type="ECO:0000256" key="3">
    <source>
        <dbReference type="ARBA" id="ARBA00008008"/>
    </source>
</evidence>